<organism evidence="10 11">
    <name type="scientific">Falsiroseomonas selenitidurans</name>
    <dbReference type="NCBI Taxonomy" id="2716335"/>
    <lineage>
        <taxon>Bacteria</taxon>
        <taxon>Pseudomonadati</taxon>
        <taxon>Pseudomonadota</taxon>
        <taxon>Alphaproteobacteria</taxon>
        <taxon>Acetobacterales</taxon>
        <taxon>Roseomonadaceae</taxon>
        <taxon>Falsiroseomonas</taxon>
    </lineage>
</organism>
<feature type="transmembrane region" description="Helical" evidence="8">
    <location>
        <begin position="133"/>
        <end position="153"/>
    </location>
</feature>
<keyword evidence="5" id="KW-0406">Ion transport</keyword>
<keyword evidence="11" id="KW-1185">Reference proteome</keyword>
<feature type="domain" description="Potassium channel" evidence="9">
    <location>
        <begin position="142"/>
        <end position="214"/>
    </location>
</feature>
<dbReference type="Proteomes" id="UP000787635">
    <property type="component" value="Unassembled WGS sequence"/>
</dbReference>
<dbReference type="PANTHER" id="PTHR11537">
    <property type="entry name" value="VOLTAGE-GATED POTASSIUM CHANNEL"/>
    <property type="match status" value="1"/>
</dbReference>
<evidence type="ECO:0000256" key="6">
    <source>
        <dbReference type="ARBA" id="ARBA00023136"/>
    </source>
</evidence>
<dbReference type="RefSeq" id="WP_168033858.1">
    <property type="nucleotide sequence ID" value="NZ_JAAVNE010000038.1"/>
</dbReference>
<dbReference type="InterPro" id="IPR013099">
    <property type="entry name" value="K_chnl_dom"/>
</dbReference>
<dbReference type="Gene3D" id="1.10.287.70">
    <property type="match status" value="1"/>
</dbReference>
<evidence type="ECO:0000256" key="7">
    <source>
        <dbReference type="ARBA" id="ARBA00023303"/>
    </source>
</evidence>
<keyword evidence="6 8" id="KW-0472">Membrane</keyword>
<evidence type="ECO:0000256" key="3">
    <source>
        <dbReference type="ARBA" id="ARBA00022692"/>
    </source>
</evidence>
<evidence type="ECO:0000259" key="9">
    <source>
        <dbReference type="Pfam" id="PF07885"/>
    </source>
</evidence>
<sequence>MGERLGPFDRVAGRVGLGAGYGLLALDLAALAWVIAESFLPQGPTLRLVDFGFGLVLGAELVLRLRASPTPWKDATHPAGIADILAVLAFLLAPFAPGWGFLRSLRTLRLLRSARLLAQLRRDLRLFRVNPDAPIAAADLVVFIAVMTGIVHATQYARNPEIANWADALYFTVTALTTTGFGDITLEGSWGRLLTVFIMLCGVTLFLRLAQALFRPVKVRFRCPSCGLGRHDTDAVHCKACGIQLNIPDDES</sequence>
<evidence type="ECO:0000256" key="1">
    <source>
        <dbReference type="ARBA" id="ARBA00004141"/>
    </source>
</evidence>
<keyword evidence="4 8" id="KW-1133">Transmembrane helix</keyword>
<gene>
    <name evidence="10" type="ORF">HEQ75_19840</name>
</gene>
<dbReference type="GO" id="GO:0034220">
    <property type="term" value="P:monoatomic ion transmembrane transport"/>
    <property type="evidence" value="ECO:0007669"/>
    <property type="project" value="UniProtKB-KW"/>
</dbReference>
<dbReference type="EMBL" id="JAAVNE010000038">
    <property type="protein sequence ID" value="NKC33124.1"/>
    <property type="molecule type" value="Genomic_DNA"/>
</dbReference>
<keyword evidence="7 10" id="KW-0407">Ion channel</keyword>
<dbReference type="PANTHER" id="PTHR11537:SF254">
    <property type="entry name" value="POTASSIUM VOLTAGE-GATED CHANNEL PROTEIN SHAB"/>
    <property type="match status" value="1"/>
</dbReference>
<protein>
    <submittedName>
        <fullName evidence="10">Two pore domain potassium channel family protein</fullName>
    </submittedName>
</protein>
<comment type="caution">
    <text evidence="10">The sequence shown here is derived from an EMBL/GenBank/DDBJ whole genome shotgun (WGS) entry which is preliminary data.</text>
</comment>
<keyword evidence="2" id="KW-0813">Transport</keyword>
<dbReference type="SUPFAM" id="SSF81324">
    <property type="entry name" value="Voltage-gated potassium channels"/>
    <property type="match status" value="1"/>
</dbReference>
<evidence type="ECO:0000256" key="8">
    <source>
        <dbReference type="SAM" id="Phobius"/>
    </source>
</evidence>
<feature type="transmembrane region" description="Helical" evidence="8">
    <location>
        <begin position="79"/>
        <end position="102"/>
    </location>
</feature>
<name>A0ABX1E7D8_9PROT</name>
<accession>A0ABX1E7D8</accession>
<feature type="transmembrane region" description="Helical" evidence="8">
    <location>
        <begin position="190"/>
        <end position="210"/>
    </location>
</feature>
<evidence type="ECO:0000313" key="11">
    <source>
        <dbReference type="Proteomes" id="UP000787635"/>
    </source>
</evidence>
<comment type="subcellular location">
    <subcellularLocation>
        <location evidence="1">Membrane</location>
        <topology evidence="1">Multi-pass membrane protein</topology>
    </subcellularLocation>
</comment>
<dbReference type="Gene3D" id="1.20.120.350">
    <property type="entry name" value="Voltage-gated potassium channels. Chain C"/>
    <property type="match status" value="1"/>
</dbReference>
<proteinExistence type="predicted"/>
<keyword evidence="3 8" id="KW-0812">Transmembrane</keyword>
<evidence type="ECO:0000256" key="2">
    <source>
        <dbReference type="ARBA" id="ARBA00022448"/>
    </source>
</evidence>
<dbReference type="Pfam" id="PF07885">
    <property type="entry name" value="Ion_trans_2"/>
    <property type="match status" value="1"/>
</dbReference>
<feature type="transmembrane region" description="Helical" evidence="8">
    <location>
        <begin position="12"/>
        <end position="36"/>
    </location>
</feature>
<dbReference type="InterPro" id="IPR027359">
    <property type="entry name" value="Volt_channel_dom_sf"/>
</dbReference>
<evidence type="ECO:0000313" key="10">
    <source>
        <dbReference type="EMBL" id="NKC33124.1"/>
    </source>
</evidence>
<dbReference type="InterPro" id="IPR028325">
    <property type="entry name" value="VG_K_chnl"/>
</dbReference>
<evidence type="ECO:0000256" key="5">
    <source>
        <dbReference type="ARBA" id="ARBA00023065"/>
    </source>
</evidence>
<reference evidence="10 11" key="1">
    <citation type="submission" date="2020-03" db="EMBL/GenBank/DDBJ databases">
        <title>Roseomonas selenitidurans sp. nov. isolated from urban soil.</title>
        <authorList>
            <person name="Liu H."/>
        </authorList>
    </citation>
    <scope>NUCLEOTIDE SEQUENCE [LARGE SCALE GENOMIC DNA]</scope>
    <source>
        <strain evidence="10 11">BU-1</strain>
    </source>
</reference>
<evidence type="ECO:0000256" key="4">
    <source>
        <dbReference type="ARBA" id="ARBA00022989"/>
    </source>
</evidence>